<dbReference type="PANTHER" id="PTHR46098:SF1">
    <property type="entry name" value="TRNA (CYTOSINE(38)-C(5))-METHYLTRANSFERASE"/>
    <property type="match status" value="1"/>
</dbReference>
<dbReference type="Gene3D" id="3.90.120.10">
    <property type="entry name" value="DNA Methylase, subunit A, domain 2"/>
    <property type="match status" value="2"/>
</dbReference>
<reference evidence="6" key="1">
    <citation type="journal article" date="2021" name="Proc. Natl. Acad. Sci. U.S.A.">
        <title>A Catalog of Tens of Thousands of Viruses from Human Metagenomes Reveals Hidden Associations with Chronic Diseases.</title>
        <authorList>
            <person name="Tisza M.J."/>
            <person name="Buck C.B."/>
        </authorList>
    </citation>
    <scope>NUCLEOTIDE SEQUENCE</scope>
    <source>
        <strain evidence="6">CtwVE22</strain>
    </source>
</reference>
<dbReference type="EMBL" id="BK015972">
    <property type="protein sequence ID" value="DAF87915.1"/>
    <property type="molecule type" value="Genomic_DNA"/>
</dbReference>
<feature type="active site" evidence="4">
    <location>
        <position position="75"/>
    </location>
</feature>
<dbReference type="PRINTS" id="PR00105">
    <property type="entry name" value="C5METTRFRASE"/>
</dbReference>
<dbReference type="InterPro" id="IPR029063">
    <property type="entry name" value="SAM-dependent_MTases_sf"/>
</dbReference>
<dbReference type="InterPro" id="IPR031303">
    <property type="entry name" value="C5_meth_CS"/>
</dbReference>
<evidence type="ECO:0000256" key="4">
    <source>
        <dbReference type="PROSITE-ProRule" id="PRU01016"/>
    </source>
</evidence>
<dbReference type="GO" id="GO:0032259">
    <property type="term" value="P:methylation"/>
    <property type="evidence" value="ECO:0007669"/>
    <property type="project" value="UniProtKB-KW"/>
</dbReference>
<keyword evidence="2 4" id="KW-0808">Transferase</keyword>
<dbReference type="SUPFAM" id="SSF53335">
    <property type="entry name" value="S-adenosyl-L-methionine-dependent methyltransferases"/>
    <property type="match status" value="1"/>
</dbReference>
<evidence type="ECO:0000256" key="5">
    <source>
        <dbReference type="RuleBase" id="RU000416"/>
    </source>
</evidence>
<protein>
    <submittedName>
        <fullName evidence="6">Cytosine specific methyltransferase</fullName>
    </submittedName>
</protein>
<accession>A0A8S5U0E5</accession>
<dbReference type="InterPro" id="IPR050750">
    <property type="entry name" value="C5-MTase"/>
</dbReference>
<evidence type="ECO:0000256" key="3">
    <source>
        <dbReference type="ARBA" id="ARBA00022691"/>
    </source>
</evidence>
<proteinExistence type="inferred from homology"/>
<evidence type="ECO:0000256" key="2">
    <source>
        <dbReference type="ARBA" id="ARBA00022679"/>
    </source>
</evidence>
<name>A0A8S5U0E5_9VIRU</name>
<dbReference type="GO" id="GO:0008168">
    <property type="term" value="F:methyltransferase activity"/>
    <property type="evidence" value="ECO:0007669"/>
    <property type="project" value="UniProtKB-KW"/>
</dbReference>
<keyword evidence="1 4" id="KW-0489">Methyltransferase</keyword>
<comment type="similarity">
    <text evidence="4 5">Belongs to the class I-like SAM-binding methyltransferase superfamily. C5-methyltransferase family.</text>
</comment>
<organism evidence="6">
    <name type="scientific">Inoviridae sp. ctwVE22</name>
    <dbReference type="NCBI Taxonomy" id="2825786"/>
    <lineage>
        <taxon>Viruses</taxon>
        <taxon>Monodnaviria</taxon>
        <taxon>Loebvirae</taxon>
        <taxon>Hofneiviricota</taxon>
        <taxon>Faserviricetes</taxon>
        <taxon>Tubulavirales</taxon>
        <taxon>Inoviridae</taxon>
    </lineage>
</organism>
<dbReference type="InterPro" id="IPR001525">
    <property type="entry name" value="C5_MeTfrase"/>
</dbReference>
<dbReference type="PROSITE" id="PS51679">
    <property type="entry name" value="SAM_MT_C5"/>
    <property type="match status" value="1"/>
</dbReference>
<sequence length="414" mass="46618">MIKYFEAFAGIGAFRSAFEKVGGFECVGWCEIDRFAQKAYRTLYDTKGEIFYEDITKIDYGNMPDFDLLVGGPCCQSFSVAGRRLAFEDDRGNLFFNYIQILEAKRPRYFIAENVPNLLGISQGECFRIILEKISELGYSMCWRVLNSADFGIPQSRRRLFLIGYLGDKCPSEILAFGGNDEENCEKRKPEQLIGGSQGSRVYSTDGTAVTQCSGSGGMGGKTGLYFIDCNPDPQMTDIARCVTARQNSGVSHHRGEHSAVFCDLNENPQITENARCLHTRMDLGVTNETHKGERSGVLEEAPRAIINPFKETTRQNGRRIKEPNEPMFTLTVTDRHGIVHKGRIRRLMPVECWKLQGFTKEQFEKVAEAGMSDAQLYKQAGNSITVNVVEAIARNLLKFDEEENANEEYDKNI</sequence>
<evidence type="ECO:0000256" key="1">
    <source>
        <dbReference type="ARBA" id="ARBA00022603"/>
    </source>
</evidence>
<dbReference type="PROSITE" id="PS00095">
    <property type="entry name" value="C5_MTASE_2"/>
    <property type="match status" value="1"/>
</dbReference>
<evidence type="ECO:0000313" key="6">
    <source>
        <dbReference type="EMBL" id="DAF87915.1"/>
    </source>
</evidence>
<dbReference type="Gene3D" id="3.40.50.150">
    <property type="entry name" value="Vaccinia Virus protein VP39"/>
    <property type="match status" value="2"/>
</dbReference>
<keyword evidence="3 4" id="KW-0949">S-adenosyl-L-methionine</keyword>
<dbReference type="NCBIfam" id="TIGR00675">
    <property type="entry name" value="dcm"/>
    <property type="match status" value="1"/>
</dbReference>
<dbReference type="PANTHER" id="PTHR46098">
    <property type="entry name" value="TRNA (CYTOSINE(38)-C(5))-METHYLTRANSFERASE"/>
    <property type="match status" value="1"/>
</dbReference>
<dbReference type="Pfam" id="PF00145">
    <property type="entry name" value="DNA_methylase"/>
    <property type="match status" value="1"/>
</dbReference>